<reference evidence="2" key="1">
    <citation type="journal article" date="2018" name="Genome Announc.">
        <title>Draft Genome Sequence of Mycobacterium montefiorense Isolated from Japanese Black Salamander (Hynobius nigrescens).</title>
        <authorList>
            <person name="Fukano H."/>
            <person name="Yoshida M."/>
            <person name="Shimizu A."/>
            <person name="Iwao H."/>
            <person name="Katayama Y."/>
            <person name="Omatsu T."/>
            <person name="Mizutani T."/>
            <person name="Kurata O."/>
            <person name="Wada S."/>
            <person name="Hoshino Y."/>
        </authorList>
    </citation>
    <scope>NUCLEOTIDE SEQUENCE</scope>
    <source>
        <strain evidence="2">BS</strain>
    </source>
</reference>
<dbReference type="PANTHER" id="PTHR31377">
    <property type="entry name" value="AGMATINE DEIMINASE-RELATED"/>
    <property type="match status" value="1"/>
</dbReference>
<evidence type="ECO:0000313" key="4">
    <source>
        <dbReference type="Proteomes" id="UP000245060"/>
    </source>
</evidence>
<sequence>MSAFVSVTSRASSEMNGWKMPAESAPQDQVWMGFPSSSLALGIDERGHHKIRTMLAAVAHAVAEFEPVTMVVDPSQISAAQSYLSTEIDLVEAPLNAPWMRDIGPTFVHNTDGSVVAIDWLFNGWGTQWPQLMADNEVGYFVAQRAGLPAMSSWLVNEGGGIQVDGEGTVLLTETVQLDHARNPGITRADVEDELARMLGTTHAV</sequence>
<dbReference type="EMBL" id="BQYH01000021">
    <property type="protein sequence ID" value="GKU73385.1"/>
    <property type="molecule type" value="Genomic_DNA"/>
</dbReference>
<protein>
    <recommendedName>
        <fullName evidence="6">Agmatine deiminase</fullName>
    </recommendedName>
</protein>
<evidence type="ECO:0000256" key="1">
    <source>
        <dbReference type="ARBA" id="ARBA00022801"/>
    </source>
</evidence>
<name>A0AA37UTX7_9MYCO</name>
<dbReference type="SUPFAM" id="SSF55909">
    <property type="entry name" value="Pentein"/>
    <property type="match status" value="1"/>
</dbReference>
<evidence type="ECO:0000313" key="2">
    <source>
        <dbReference type="EMBL" id="GBG37807.1"/>
    </source>
</evidence>
<dbReference type="Pfam" id="PF04371">
    <property type="entry name" value="PAD_porph"/>
    <property type="match status" value="1"/>
</dbReference>
<keyword evidence="1" id="KW-0378">Hydrolase</keyword>
<dbReference type="InterPro" id="IPR007466">
    <property type="entry name" value="Peptidyl-Arg-deiminase_porph"/>
</dbReference>
<reference evidence="3" key="4">
    <citation type="submission" date="2022-04" db="EMBL/GenBank/DDBJ databases">
        <authorList>
            <person name="Komine T."/>
            <person name="Fukano H."/>
            <person name="Wada S."/>
        </authorList>
    </citation>
    <scope>NUCLEOTIDE SEQUENCE</scope>
    <source>
        <strain evidence="3">NJB18185</strain>
    </source>
</reference>
<dbReference type="Gene3D" id="3.75.10.10">
    <property type="entry name" value="L-arginine/glycine Amidinotransferase, Chain A"/>
    <property type="match status" value="1"/>
</dbReference>
<reference evidence="3" key="3">
    <citation type="journal article" date="2022" name="Microbiol. Resour. Announc.">
        <title>Draft Genome Sequences of Eight Mycobacterium montefiorense Strains Isolated from Salamanders in Captivity.</title>
        <authorList>
            <person name="Komine T."/>
            <person name="Ihara H."/>
            <person name="Fukano H."/>
            <person name="Hoshino Y."/>
            <person name="Kurata O."/>
            <person name="Wada S."/>
        </authorList>
    </citation>
    <scope>NUCLEOTIDE SEQUENCE</scope>
    <source>
        <strain evidence="3">NJB18185</strain>
    </source>
</reference>
<comment type="caution">
    <text evidence="3">The sequence shown here is derived from an EMBL/GenBank/DDBJ whole genome shotgun (WGS) entry which is preliminary data.</text>
</comment>
<dbReference type="PANTHER" id="PTHR31377:SF0">
    <property type="entry name" value="AGMATINE DEIMINASE-RELATED"/>
    <property type="match status" value="1"/>
</dbReference>
<dbReference type="GO" id="GO:0009446">
    <property type="term" value="P:putrescine biosynthetic process"/>
    <property type="evidence" value="ECO:0007669"/>
    <property type="project" value="InterPro"/>
</dbReference>
<evidence type="ECO:0008006" key="6">
    <source>
        <dbReference type="Google" id="ProtNLM"/>
    </source>
</evidence>
<proteinExistence type="predicted"/>
<dbReference type="Proteomes" id="UP001139505">
    <property type="component" value="Unassembled WGS sequence"/>
</dbReference>
<dbReference type="GO" id="GO:0047632">
    <property type="term" value="F:agmatine deiminase activity"/>
    <property type="evidence" value="ECO:0007669"/>
    <property type="project" value="TreeGrafter"/>
</dbReference>
<dbReference type="AlphaFoldDB" id="A0AA37UTX7"/>
<evidence type="ECO:0000313" key="5">
    <source>
        <dbReference type="Proteomes" id="UP001139505"/>
    </source>
</evidence>
<accession>A0AA37UTX7</accession>
<reference evidence="4" key="2">
    <citation type="submission" date="2018-04" db="EMBL/GenBank/DDBJ databases">
        <title>Draft genome sequence of Mycobacterium montefiorense isolated from Japanese black salamander.</title>
        <authorList>
            <person name="Fukano H."/>
            <person name="Yoshida M."/>
            <person name="Shimizu A."/>
            <person name="Iwao H."/>
            <person name="Kurata O."/>
            <person name="Katayama Y."/>
            <person name="Omatsu T."/>
            <person name="Mizutani T."/>
            <person name="Wada S."/>
            <person name="Hoshino Y."/>
        </authorList>
    </citation>
    <scope>NUCLEOTIDE SEQUENCE [LARGE SCALE GENOMIC DNA]</scope>
    <source>
        <strain evidence="4">BS</strain>
    </source>
</reference>
<dbReference type="Proteomes" id="UP000245060">
    <property type="component" value="Unassembled WGS sequence"/>
</dbReference>
<organism evidence="3 5">
    <name type="scientific">Mycobacterium montefiorense</name>
    <dbReference type="NCBI Taxonomy" id="154654"/>
    <lineage>
        <taxon>Bacteria</taxon>
        <taxon>Bacillati</taxon>
        <taxon>Actinomycetota</taxon>
        <taxon>Actinomycetes</taxon>
        <taxon>Mycobacteriales</taxon>
        <taxon>Mycobacteriaceae</taxon>
        <taxon>Mycobacterium</taxon>
        <taxon>Mycobacterium simiae complex</taxon>
    </lineage>
</organism>
<dbReference type="GO" id="GO:0004668">
    <property type="term" value="F:protein-arginine deiminase activity"/>
    <property type="evidence" value="ECO:0007669"/>
    <property type="project" value="InterPro"/>
</dbReference>
<keyword evidence="4" id="KW-1185">Reference proteome</keyword>
<evidence type="ECO:0000313" key="3">
    <source>
        <dbReference type="EMBL" id="GKU73385.1"/>
    </source>
</evidence>
<dbReference type="EMBL" id="BFCH01000017">
    <property type="protein sequence ID" value="GBG37807.1"/>
    <property type="molecule type" value="Genomic_DNA"/>
</dbReference>
<gene>
    <name evidence="2" type="ORF">MmonteBS_21790</name>
    <name evidence="3" type="ORF">NJB18185_31560</name>
</gene>